<comment type="pathway">
    <text evidence="1 8">Cofactor biosynthesis; (R)-pantothenate biosynthesis; (R)-pantothenate from (R)-pantoate and beta-alanine: step 1/1.</text>
</comment>
<feature type="binding site" evidence="8">
    <location>
        <begin position="143"/>
        <end position="146"/>
    </location>
    <ligand>
        <name>ATP</name>
        <dbReference type="ChEBI" id="CHEBI:30616"/>
    </ligand>
</feature>
<dbReference type="STRING" id="51642.NSMM_1080011"/>
<organism evidence="9 10">
    <name type="scientific">Nitrosomonas mobilis</name>
    <dbReference type="NCBI Taxonomy" id="51642"/>
    <lineage>
        <taxon>Bacteria</taxon>
        <taxon>Pseudomonadati</taxon>
        <taxon>Pseudomonadota</taxon>
        <taxon>Betaproteobacteria</taxon>
        <taxon>Nitrosomonadales</taxon>
        <taxon>Nitrosomonadaceae</taxon>
        <taxon>Nitrosomonas</taxon>
    </lineage>
</organism>
<proteinExistence type="inferred from homology"/>
<feature type="binding site" evidence="8">
    <location>
        <begin position="26"/>
        <end position="33"/>
    </location>
    <ligand>
        <name>ATP</name>
        <dbReference type="ChEBI" id="CHEBI:30616"/>
    </ligand>
</feature>
<dbReference type="InterPro" id="IPR042176">
    <property type="entry name" value="Pantoate_ligase_C"/>
</dbReference>
<dbReference type="Pfam" id="PF02569">
    <property type="entry name" value="Pantoate_ligase"/>
    <property type="match status" value="1"/>
</dbReference>
<comment type="miscellaneous">
    <text evidence="8">The reaction proceeds by a bi uni uni bi ping pong mechanism.</text>
</comment>
<dbReference type="RefSeq" id="WP_090283422.1">
    <property type="nucleotide sequence ID" value="NZ_FMWO01000011.1"/>
</dbReference>
<reference evidence="9 10" key="1">
    <citation type="submission" date="2016-10" db="EMBL/GenBank/DDBJ databases">
        <authorList>
            <person name="de Groot N.N."/>
        </authorList>
    </citation>
    <scope>NUCLEOTIDE SEQUENCE [LARGE SCALE GENOMIC DNA]</scope>
    <source>
        <strain evidence="9">1</strain>
    </source>
</reference>
<keyword evidence="3 8" id="KW-0436">Ligase</keyword>
<comment type="similarity">
    <text evidence="2 8">Belongs to the pantothenate synthetase family.</text>
</comment>
<comment type="catalytic activity">
    <reaction evidence="7 8">
        <text>(R)-pantoate + beta-alanine + ATP = (R)-pantothenate + AMP + diphosphate + H(+)</text>
        <dbReference type="Rhea" id="RHEA:10912"/>
        <dbReference type="ChEBI" id="CHEBI:15378"/>
        <dbReference type="ChEBI" id="CHEBI:15980"/>
        <dbReference type="ChEBI" id="CHEBI:29032"/>
        <dbReference type="ChEBI" id="CHEBI:30616"/>
        <dbReference type="ChEBI" id="CHEBI:33019"/>
        <dbReference type="ChEBI" id="CHEBI:57966"/>
        <dbReference type="ChEBI" id="CHEBI:456215"/>
        <dbReference type="EC" id="6.3.2.1"/>
    </reaction>
</comment>
<dbReference type="EMBL" id="FMWO01000011">
    <property type="protein sequence ID" value="SCZ84161.1"/>
    <property type="molecule type" value="Genomic_DNA"/>
</dbReference>
<feature type="active site" description="Proton donor" evidence="8">
    <location>
        <position position="33"/>
    </location>
</feature>
<comment type="subcellular location">
    <subcellularLocation>
        <location evidence="8">Cytoplasm</location>
    </subcellularLocation>
</comment>
<evidence type="ECO:0000256" key="1">
    <source>
        <dbReference type="ARBA" id="ARBA00004990"/>
    </source>
</evidence>
<dbReference type="SUPFAM" id="SSF52374">
    <property type="entry name" value="Nucleotidylyl transferase"/>
    <property type="match status" value="1"/>
</dbReference>
<comment type="function">
    <text evidence="8">Catalyzes the condensation of pantoate with beta-alanine in an ATP-dependent reaction via a pantoyl-adenylate intermediate.</text>
</comment>
<dbReference type="GO" id="GO:0004592">
    <property type="term" value="F:pantoate-beta-alanine ligase activity"/>
    <property type="evidence" value="ECO:0007669"/>
    <property type="project" value="UniProtKB-UniRule"/>
</dbReference>
<sequence length="280" mass="31183">MEIITSITTLRARLQAETSIALVPTMGNLHAGHLSLVRLAQQHTTCTVVSIFVNRLQFLPHEDFDRYPRTAVEDCQLLKEMDVNIVFMPDEKTLYPVPQEFRLTLPAMADTLEGAFRPGFFNGVMTVVLKLFNITQPQVAIFGKKDYQQLQLVRQMVEQLNLPIEIIAGDTIRAEDGLALSSRNRYLDAAERQEASRLAAVLAQIKNNIASGERNFGKLRQQASQTLAAHGWQSNYIAICNQQTLSPAIPDDGHLAILGAARLGQTRLIDNIEFSMPAAE</sequence>
<feature type="binding site" evidence="8">
    <location>
        <position position="57"/>
    </location>
    <ligand>
        <name>beta-alanine</name>
        <dbReference type="ChEBI" id="CHEBI:57966"/>
    </ligand>
</feature>
<evidence type="ECO:0000256" key="5">
    <source>
        <dbReference type="ARBA" id="ARBA00022741"/>
    </source>
</evidence>
<dbReference type="FunFam" id="3.30.1300.10:FF:000001">
    <property type="entry name" value="Pantothenate synthetase"/>
    <property type="match status" value="1"/>
</dbReference>
<dbReference type="AlphaFoldDB" id="A0A1G5SC80"/>
<evidence type="ECO:0000313" key="9">
    <source>
        <dbReference type="EMBL" id="SCZ84161.1"/>
    </source>
</evidence>
<dbReference type="PANTHER" id="PTHR21299">
    <property type="entry name" value="CYTIDYLATE KINASE/PANTOATE-BETA-ALANINE LIGASE"/>
    <property type="match status" value="1"/>
</dbReference>
<evidence type="ECO:0000256" key="6">
    <source>
        <dbReference type="ARBA" id="ARBA00022840"/>
    </source>
</evidence>
<keyword evidence="4 8" id="KW-0566">Pantothenate biosynthesis</keyword>
<evidence type="ECO:0000256" key="8">
    <source>
        <dbReference type="HAMAP-Rule" id="MF_00158"/>
    </source>
</evidence>
<dbReference type="GO" id="GO:0005829">
    <property type="term" value="C:cytosol"/>
    <property type="evidence" value="ECO:0007669"/>
    <property type="project" value="TreeGrafter"/>
</dbReference>
<name>A0A1G5SC80_9PROT</name>
<feature type="binding site" evidence="8">
    <location>
        <position position="57"/>
    </location>
    <ligand>
        <name>(R)-pantoate</name>
        <dbReference type="ChEBI" id="CHEBI:15980"/>
    </ligand>
</feature>
<protein>
    <recommendedName>
        <fullName evidence="8">Pantothenate synthetase</fullName>
        <shortName evidence="8">PS</shortName>
        <ecNumber evidence="8">6.3.2.1</ecNumber>
    </recommendedName>
    <alternativeName>
        <fullName evidence="8">Pantoate--beta-alanine ligase</fullName>
    </alternativeName>
    <alternativeName>
        <fullName evidence="8">Pantoate-activating enzyme</fullName>
    </alternativeName>
</protein>
<evidence type="ECO:0000256" key="4">
    <source>
        <dbReference type="ARBA" id="ARBA00022655"/>
    </source>
</evidence>
<dbReference type="CDD" id="cd00560">
    <property type="entry name" value="PanC"/>
    <property type="match status" value="1"/>
</dbReference>
<dbReference type="Gene3D" id="3.40.50.620">
    <property type="entry name" value="HUPs"/>
    <property type="match status" value="1"/>
</dbReference>
<evidence type="ECO:0000256" key="7">
    <source>
        <dbReference type="ARBA" id="ARBA00048258"/>
    </source>
</evidence>
<dbReference type="PANTHER" id="PTHR21299:SF1">
    <property type="entry name" value="PANTOATE--BETA-ALANINE LIGASE"/>
    <property type="match status" value="1"/>
</dbReference>
<dbReference type="GO" id="GO:0005524">
    <property type="term" value="F:ATP binding"/>
    <property type="evidence" value="ECO:0007669"/>
    <property type="project" value="UniProtKB-KW"/>
</dbReference>
<feature type="binding site" evidence="8">
    <location>
        <position position="172"/>
    </location>
    <ligand>
        <name>ATP</name>
        <dbReference type="ChEBI" id="CHEBI:30616"/>
    </ligand>
</feature>
<dbReference type="Gene3D" id="3.30.1300.10">
    <property type="entry name" value="Pantoate-beta-alanine ligase, C-terminal domain"/>
    <property type="match status" value="1"/>
</dbReference>
<feature type="binding site" evidence="8">
    <location>
        <position position="149"/>
    </location>
    <ligand>
        <name>(R)-pantoate</name>
        <dbReference type="ChEBI" id="CHEBI:15980"/>
    </ligand>
</feature>
<dbReference type="GO" id="GO:0015940">
    <property type="term" value="P:pantothenate biosynthetic process"/>
    <property type="evidence" value="ECO:0007669"/>
    <property type="project" value="UniProtKB-UniRule"/>
</dbReference>
<dbReference type="OrthoDB" id="9773087at2"/>
<dbReference type="UniPathway" id="UPA00028">
    <property type="reaction ID" value="UER00005"/>
</dbReference>
<evidence type="ECO:0000256" key="2">
    <source>
        <dbReference type="ARBA" id="ARBA00009256"/>
    </source>
</evidence>
<dbReference type="HAMAP" id="MF_00158">
    <property type="entry name" value="PanC"/>
    <property type="match status" value="1"/>
</dbReference>
<feature type="binding site" evidence="8">
    <location>
        <begin position="180"/>
        <end position="183"/>
    </location>
    <ligand>
        <name>ATP</name>
        <dbReference type="ChEBI" id="CHEBI:30616"/>
    </ligand>
</feature>
<dbReference type="InterPro" id="IPR003721">
    <property type="entry name" value="Pantoate_ligase"/>
</dbReference>
<keyword evidence="10" id="KW-1185">Reference proteome</keyword>
<comment type="subunit">
    <text evidence="8">Homodimer.</text>
</comment>
<evidence type="ECO:0000313" key="10">
    <source>
        <dbReference type="Proteomes" id="UP000198729"/>
    </source>
</evidence>
<dbReference type="NCBIfam" id="TIGR00018">
    <property type="entry name" value="panC"/>
    <property type="match status" value="1"/>
</dbReference>
<evidence type="ECO:0000256" key="3">
    <source>
        <dbReference type="ARBA" id="ARBA00022598"/>
    </source>
</evidence>
<dbReference type="InterPro" id="IPR014729">
    <property type="entry name" value="Rossmann-like_a/b/a_fold"/>
</dbReference>
<dbReference type="EC" id="6.3.2.1" evidence="8"/>
<dbReference type="Proteomes" id="UP000198729">
    <property type="component" value="Unassembled WGS sequence"/>
</dbReference>
<gene>
    <name evidence="8 9" type="primary">panC</name>
    <name evidence="9" type="ORF">NSMM_1080011</name>
</gene>
<accession>A0A1G5SC80</accession>
<keyword evidence="8" id="KW-0963">Cytoplasm</keyword>
<keyword evidence="5 8" id="KW-0547">Nucleotide-binding</keyword>
<keyword evidence="6 8" id="KW-0067">ATP-binding</keyword>